<gene>
    <name evidence="4" type="primary">ureD</name>
    <name evidence="5" type="ORF">CJD38_08250</name>
</gene>
<keyword evidence="2 4" id="KW-0996">Nickel insertion</keyword>
<proteinExistence type="inferred from homology"/>
<dbReference type="AlphaFoldDB" id="A0A2T5MGS5"/>
<dbReference type="PANTHER" id="PTHR33643">
    <property type="entry name" value="UREASE ACCESSORY PROTEIN D"/>
    <property type="match status" value="1"/>
</dbReference>
<evidence type="ECO:0000256" key="4">
    <source>
        <dbReference type="HAMAP-Rule" id="MF_01384"/>
    </source>
</evidence>
<evidence type="ECO:0000256" key="1">
    <source>
        <dbReference type="ARBA" id="ARBA00007177"/>
    </source>
</evidence>
<dbReference type="Pfam" id="PF01774">
    <property type="entry name" value="UreD"/>
    <property type="match status" value="1"/>
</dbReference>
<dbReference type="GO" id="GO:0005737">
    <property type="term" value="C:cytoplasm"/>
    <property type="evidence" value="ECO:0007669"/>
    <property type="project" value="UniProtKB-SubCell"/>
</dbReference>
<dbReference type="Proteomes" id="UP000244248">
    <property type="component" value="Unassembled WGS sequence"/>
</dbReference>
<keyword evidence="4" id="KW-0963">Cytoplasm</keyword>
<reference evidence="5 6" key="1">
    <citation type="submission" date="2018-04" db="EMBL/GenBank/DDBJ databases">
        <title>Novel species isolated from glacier.</title>
        <authorList>
            <person name="Liu Q."/>
            <person name="Xin Y.-H."/>
        </authorList>
    </citation>
    <scope>NUCLEOTIDE SEQUENCE [LARGE SCALE GENOMIC DNA]</scope>
    <source>
        <strain evidence="5 6">GT1R17</strain>
    </source>
</reference>
<protein>
    <recommendedName>
        <fullName evidence="4">Urease accessory protein UreD</fullName>
    </recommendedName>
</protein>
<comment type="subcellular location">
    <subcellularLocation>
        <location evidence="4">Cytoplasm</location>
    </subcellularLocation>
</comment>
<comment type="subunit">
    <text evidence="4">UreD, UreF and UreG form a complex that acts as a GTP-hydrolysis-dependent molecular chaperone, activating the urease apoprotein by helping to assemble the nickel containing metallocenter of UreC. The UreE protein probably delivers the nickel.</text>
</comment>
<dbReference type="EMBL" id="QANS01000003">
    <property type="protein sequence ID" value="PTU31781.1"/>
    <property type="molecule type" value="Genomic_DNA"/>
</dbReference>
<keyword evidence="6" id="KW-1185">Reference proteome</keyword>
<keyword evidence="3 4" id="KW-0143">Chaperone</keyword>
<comment type="caution">
    <text evidence="5">The sequence shown here is derived from an EMBL/GenBank/DDBJ whole genome shotgun (WGS) entry which is preliminary data.</text>
</comment>
<accession>A0A2T5MGS5</accession>
<evidence type="ECO:0000256" key="3">
    <source>
        <dbReference type="ARBA" id="ARBA00023186"/>
    </source>
</evidence>
<name>A0A2T5MGS5_9GAMM</name>
<dbReference type="InterPro" id="IPR002669">
    <property type="entry name" value="UreD"/>
</dbReference>
<dbReference type="GO" id="GO:0016151">
    <property type="term" value="F:nickel cation binding"/>
    <property type="evidence" value="ECO:0007669"/>
    <property type="project" value="UniProtKB-UniRule"/>
</dbReference>
<comment type="similarity">
    <text evidence="1 4">Belongs to the UreD family.</text>
</comment>
<evidence type="ECO:0000256" key="2">
    <source>
        <dbReference type="ARBA" id="ARBA00022988"/>
    </source>
</evidence>
<comment type="function">
    <text evidence="4">Required for maturation of urease via the functional incorporation of the urease nickel metallocenter.</text>
</comment>
<dbReference type="OrthoDB" id="9798842at2"/>
<sequence length="278" mass="30798">MIARAQRVHGAARIAFKAEEGVTRLADLYQHAPCRFLFPHVEPDEPAQAVLLTTSGGLTGGDRLAVEIEARVNTCVTVTTQAAEKLYKAADGEEDVRVDIRYRVGENAWAEWLAQETILFDRARLRRSFTADLAPGARLLALESVVFGRTAMNERFDHGLLHDAWRIRRNGRLIWADALHLEGDVAQQRALPFGFGNACITATLLYVGDDAANHLEVVRELLEPDKDLGAATCMDGLLIVRFLADDATRLRPPLMRIAGGLRNLATGMRPHLPRVWSC</sequence>
<dbReference type="PANTHER" id="PTHR33643:SF1">
    <property type="entry name" value="UREASE ACCESSORY PROTEIN D"/>
    <property type="match status" value="1"/>
</dbReference>
<evidence type="ECO:0000313" key="6">
    <source>
        <dbReference type="Proteomes" id="UP000244248"/>
    </source>
</evidence>
<evidence type="ECO:0000313" key="5">
    <source>
        <dbReference type="EMBL" id="PTU31781.1"/>
    </source>
</evidence>
<dbReference type="HAMAP" id="MF_01384">
    <property type="entry name" value="UreD"/>
    <property type="match status" value="1"/>
</dbReference>
<organism evidence="5 6">
    <name type="scientific">Stenotrophobium rhamnosiphilum</name>
    <dbReference type="NCBI Taxonomy" id="2029166"/>
    <lineage>
        <taxon>Bacteria</taxon>
        <taxon>Pseudomonadati</taxon>
        <taxon>Pseudomonadota</taxon>
        <taxon>Gammaproteobacteria</taxon>
        <taxon>Nevskiales</taxon>
        <taxon>Nevskiaceae</taxon>
        <taxon>Stenotrophobium</taxon>
    </lineage>
</organism>